<keyword evidence="8" id="KW-1185">Reference proteome</keyword>
<name>A0ABD3N7E7_9STRA</name>
<dbReference type="Gene3D" id="1.10.10.10">
    <property type="entry name" value="Winged helix-like DNA-binding domain superfamily/Winged helix DNA-binding domain"/>
    <property type="match status" value="1"/>
</dbReference>
<sequence>MPSPSNTRQPSPSMEAASELLQFNINYSQENPPQIEPQLAAASLALAPLPPLRFVSNQVASAEKMTTSSALATAAAAAIALRPMMAAGAPRSAAQNYSIDPLSFGLPSSIGAAAAAAAQPQKREPQAYDVVASDSAGRRLCLNRPIDHGYTDFAPISDDEIRMLDVDDTILTSPGLGPEKKRLMEMLKDMPTKAGGLVMAFPSKLFEVVSNPDLTKIISWMPHGRAFVVKDPDALVRDVLPIYFNQTKFLSFVRQLNLWGFKRLTRGVQGKAYYHELFLRGRPYITLRIKRHKVKGHGFKPMPNPHGEPNFYSFSQLDGSISAEENKLKEVEDTSDKKQDVSSGAPALNHPSELFGFKTANISSQASEKKSDVPTDESDCNFLTSAIPHRSVPPDVAAMTTLDIDQKLPAERQSTDDTLALLRCRQAALSATQAALSATGAPLGAQSEAIARARLAAINGLTSGESHFVGHPSATDQYTALMQLHGNPSLLSQYAAVSQPSTDDFLTRRLAELQREQNEIEMLRRARMIEELSASHSHLFGGALRSVPRTSQAMTVAEALREANQLEEMAAASRNRARILALTDAIESRSGYEGQTGRPKYD</sequence>
<dbReference type="GO" id="GO:0005634">
    <property type="term" value="C:nucleus"/>
    <property type="evidence" value="ECO:0007669"/>
    <property type="project" value="UniProtKB-SubCell"/>
</dbReference>
<evidence type="ECO:0000256" key="4">
    <source>
        <dbReference type="RuleBase" id="RU004020"/>
    </source>
</evidence>
<reference evidence="7 8" key="1">
    <citation type="submission" date="2024-10" db="EMBL/GenBank/DDBJ databases">
        <title>Updated reference genomes for cyclostephanoid diatoms.</title>
        <authorList>
            <person name="Roberts W.R."/>
            <person name="Alverson A.J."/>
        </authorList>
    </citation>
    <scope>NUCLEOTIDE SEQUENCE [LARGE SCALE GENOMIC DNA]</scope>
    <source>
        <strain evidence="7 8">AJA010-31</strain>
    </source>
</reference>
<dbReference type="Pfam" id="PF00447">
    <property type="entry name" value="HSF_DNA-bind"/>
    <property type="match status" value="1"/>
</dbReference>
<proteinExistence type="inferred from homology"/>
<dbReference type="AlphaFoldDB" id="A0ABD3N7E7"/>
<evidence type="ECO:0000313" key="8">
    <source>
        <dbReference type="Proteomes" id="UP001530400"/>
    </source>
</evidence>
<keyword evidence="3" id="KW-0539">Nucleus</keyword>
<dbReference type="SMART" id="SM00415">
    <property type="entry name" value="HSF"/>
    <property type="match status" value="1"/>
</dbReference>
<dbReference type="FunFam" id="1.10.10.10:FF:000479">
    <property type="entry name" value="Predicted protein"/>
    <property type="match status" value="1"/>
</dbReference>
<feature type="compositionally biased region" description="Basic and acidic residues" evidence="5">
    <location>
        <begin position="328"/>
        <end position="340"/>
    </location>
</feature>
<evidence type="ECO:0000259" key="6">
    <source>
        <dbReference type="SMART" id="SM00415"/>
    </source>
</evidence>
<evidence type="ECO:0000256" key="1">
    <source>
        <dbReference type="ARBA" id="ARBA00004123"/>
    </source>
</evidence>
<dbReference type="InterPro" id="IPR036390">
    <property type="entry name" value="WH_DNA-bd_sf"/>
</dbReference>
<evidence type="ECO:0000313" key="7">
    <source>
        <dbReference type="EMBL" id="KAL3771958.1"/>
    </source>
</evidence>
<dbReference type="InterPro" id="IPR036388">
    <property type="entry name" value="WH-like_DNA-bd_sf"/>
</dbReference>
<evidence type="ECO:0000256" key="2">
    <source>
        <dbReference type="ARBA" id="ARBA00023125"/>
    </source>
</evidence>
<protein>
    <recommendedName>
        <fullName evidence="6">HSF-type DNA-binding domain-containing protein</fullName>
    </recommendedName>
</protein>
<dbReference type="PANTHER" id="PTHR10015:SF206">
    <property type="entry name" value="HSF-TYPE DNA-BINDING DOMAIN-CONTAINING PROTEIN"/>
    <property type="match status" value="1"/>
</dbReference>
<dbReference type="InterPro" id="IPR000232">
    <property type="entry name" value="HSF_DNA-bd"/>
</dbReference>
<dbReference type="PRINTS" id="PR00056">
    <property type="entry name" value="HSFDOMAIN"/>
</dbReference>
<organism evidence="7 8">
    <name type="scientific">Cyclotella atomus</name>
    <dbReference type="NCBI Taxonomy" id="382360"/>
    <lineage>
        <taxon>Eukaryota</taxon>
        <taxon>Sar</taxon>
        <taxon>Stramenopiles</taxon>
        <taxon>Ochrophyta</taxon>
        <taxon>Bacillariophyta</taxon>
        <taxon>Coscinodiscophyceae</taxon>
        <taxon>Thalassiosirophycidae</taxon>
        <taxon>Stephanodiscales</taxon>
        <taxon>Stephanodiscaceae</taxon>
        <taxon>Cyclotella</taxon>
    </lineage>
</organism>
<comment type="similarity">
    <text evidence="4">Belongs to the HSF family.</text>
</comment>
<dbReference type="Proteomes" id="UP001530400">
    <property type="component" value="Unassembled WGS sequence"/>
</dbReference>
<feature type="domain" description="HSF-type DNA-binding" evidence="6">
    <location>
        <begin position="197"/>
        <end position="292"/>
    </location>
</feature>
<dbReference type="SUPFAM" id="SSF46785">
    <property type="entry name" value="Winged helix' DNA-binding domain"/>
    <property type="match status" value="1"/>
</dbReference>
<dbReference type="PANTHER" id="PTHR10015">
    <property type="entry name" value="HEAT SHOCK TRANSCRIPTION FACTOR"/>
    <property type="match status" value="1"/>
</dbReference>
<dbReference type="EMBL" id="JALLPJ020001277">
    <property type="protein sequence ID" value="KAL3771958.1"/>
    <property type="molecule type" value="Genomic_DNA"/>
</dbReference>
<evidence type="ECO:0000256" key="3">
    <source>
        <dbReference type="ARBA" id="ARBA00023242"/>
    </source>
</evidence>
<dbReference type="GO" id="GO:0003677">
    <property type="term" value="F:DNA binding"/>
    <property type="evidence" value="ECO:0007669"/>
    <property type="project" value="UniProtKB-KW"/>
</dbReference>
<evidence type="ECO:0000256" key="5">
    <source>
        <dbReference type="SAM" id="MobiDB-lite"/>
    </source>
</evidence>
<comment type="caution">
    <text evidence="7">The sequence shown here is derived from an EMBL/GenBank/DDBJ whole genome shotgun (WGS) entry which is preliminary data.</text>
</comment>
<gene>
    <name evidence="7" type="ORF">ACHAWO_007235</name>
</gene>
<accession>A0ABD3N7E7</accession>
<feature type="region of interest" description="Disordered" evidence="5">
    <location>
        <begin position="328"/>
        <end position="352"/>
    </location>
</feature>
<keyword evidence="2" id="KW-0238">DNA-binding</keyword>
<comment type="subcellular location">
    <subcellularLocation>
        <location evidence="1">Nucleus</location>
    </subcellularLocation>
</comment>